<feature type="chain" id="PRO_5014433262" description="Yeast cell wall synthesis Kre9/Knh1-like N-terminal domain-containing protein" evidence="4">
    <location>
        <begin position="17"/>
        <end position="210"/>
    </location>
</feature>
<reference evidence="6 7" key="1">
    <citation type="submission" date="2016-04" db="EMBL/GenBank/DDBJ databases">
        <title>A degradative enzymes factory behind the ericoid mycorrhizal symbiosis.</title>
        <authorList>
            <consortium name="DOE Joint Genome Institute"/>
            <person name="Martino E."/>
            <person name="Morin E."/>
            <person name="Grelet G."/>
            <person name="Kuo A."/>
            <person name="Kohler A."/>
            <person name="Daghino S."/>
            <person name="Barry K."/>
            <person name="Choi C."/>
            <person name="Cichocki N."/>
            <person name="Clum A."/>
            <person name="Copeland A."/>
            <person name="Hainaut M."/>
            <person name="Haridas S."/>
            <person name="Labutti K."/>
            <person name="Lindquist E."/>
            <person name="Lipzen A."/>
            <person name="Khouja H.-R."/>
            <person name="Murat C."/>
            <person name="Ohm R."/>
            <person name="Olson A."/>
            <person name="Spatafora J."/>
            <person name="Veneault-Fourrey C."/>
            <person name="Henrissat B."/>
            <person name="Grigoriev I."/>
            <person name="Martin F."/>
            <person name="Perotto S."/>
        </authorList>
    </citation>
    <scope>NUCLEOTIDE SEQUENCE [LARGE SCALE GENOMIC DNA]</scope>
    <source>
        <strain evidence="6 7">F</strain>
    </source>
</reference>
<keyword evidence="7" id="KW-1185">Reference proteome</keyword>
<evidence type="ECO:0000256" key="1">
    <source>
        <dbReference type="ARBA" id="ARBA00022729"/>
    </source>
</evidence>
<dbReference type="InterPro" id="IPR052982">
    <property type="entry name" value="SRP1/TIP1-like"/>
</dbReference>
<dbReference type="OrthoDB" id="5589325at2759"/>
<keyword evidence="1 4" id="KW-0732">Signal</keyword>
<dbReference type="EMBL" id="KZ613949">
    <property type="protein sequence ID" value="PMD37284.1"/>
    <property type="molecule type" value="Genomic_DNA"/>
</dbReference>
<dbReference type="Pfam" id="PF10342">
    <property type="entry name" value="Kre9_KNH"/>
    <property type="match status" value="1"/>
</dbReference>
<feature type="region of interest" description="Disordered" evidence="2">
    <location>
        <begin position="110"/>
        <end position="153"/>
    </location>
</feature>
<feature type="signal peptide" evidence="4">
    <location>
        <begin position="1"/>
        <end position="16"/>
    </location>
</feature>
<proteinExistence type="predicted"/>
<dbReference type="STRING" id="1149755.A0A2J6RFJ3"/>
<evidence type="ECO:0000313" key="6">
    <source>
        <dbReference type="EMBL" id="PMD37284.1"/>
    </source>
</evidence>
<organism evidence="6 7">
    <name type="scientific">Hyaloscypha variabilis (strain UAMH 11265 / GT02V1 / F)</name>
    <name type="common">Meliniomyces variabilis</name>
    <dbReference type="NCBI Taxonomy" id="1149755"/>
    <lineage>
        <taxon>Eukaryota</taxon>
        <taxon>Fungi</taxon>
        <taxon>Dikarya</taxon>
        <taxon>Ascomycota</taxon>
        <taxon>Pezizomycotina</taxon>
        <taxon>Leotiomycetes</taxon>
        <taxon>Helotiales</taxon>
        <taxon>Hyaloscyphaceae</taxon>
        <taxon>Hyaloscypha</taxon>
        <taxon>Hyaloscypha variabilis</taxon>
    </lineage>
</organism>
<evidence type="ECO:0000256" key="4">
    <source>
        <dbReference type="SAM" id="SignalP"/>
    </source>
</evidence>
<feature type="compositionally biased region" description="Polar residues" evidence="2">
    <location>
        <begin position="110"/>
        <end position="126"/>
    </location>
</feature>
<evidence type="ECO:0000259" key="5">
    <source>
        <dbReference type="Pfam" id="PF10342"/>
    </source>
</evidence>
<keyword evidence="3" id="KW-0812">Transmembrane</keyword>
<protein>
    <recommendedName>
        <fullName evidence="5">Yeast cell wall synthesis Kre9/Knh1-like N-terminal domain-containing protein</fullName>
    </recommendedName>
</protein>
<evidence type="ECO:0000313" key="7">
    <source>
        <dbReference type="Proteomes" id="UP000235786"/>
    </source>
</evidence>
<evidence type="ECO:0000256" key="3">
    <source>
        <dbReference type="SAM" id="Phobius"/>
    </source>
</evidence>
<dbReference type="PANTHER" id="PTHR40633">
    <property type="entry name" value="MATRIX PROTEIN, PUTATIVE (AFU_ORTHOLOGUE AFUA_8G05410)-RELATED"/>
    <property type="match status" value="1"/>
</dbReference>
<gene>
    <name evidence="6" type="ORF">L207DRAFT_636020</name>
</gene>
<dbReference type="PANTHER" id="PTHR40633:SF1">
    <property type="entry name" value="GPI ANCHORED SERINE-THREONINE RICH PROTEIN (AFU_ORTHOLOGUE AFUA_1G03630)"/>
    <property type="match status" value="1"/>
</dbReference>
<dbReference type="AlphaFoldDB" id="A0A2J6RFJ3"/>
<name>A0A2J6RFJ3_HYAVF</name>
<keyword evidence="3" id="KW-1133">Transmembrane helix</keyword>
<dbReference type="Proteomes" id="UP000235786">
    <property type="component" value="Unassembled WGS sequence"/>
</dbReference>
<accession>A0A2J6RFJ3</accession>
<keyword evidence="3" id="KW-0472">Membrane</keyword>
<evidence type="ECO:0000256" key="2">
    <source>
        <dbReference type="SAM" id="MobiDB-lite"/>
    </source>
</evidence>
<dbReference type="InterPro" id="IPR018466">
    <property type="entry name" value="Kre9/Knh1-like_N"/>
</dbReference>
<feature type="transmembrane region" description="Helical" evidence="3">
    <location>
        <begin position="163"/>
        <end position="188"/>
    </location>
</feature>
<sequence>MRLFLILLLCCAVAEAASTMHFTDSWDGIVAGWPFDLTWEDNIGAVNITLNQGTETNCTAVYIIATNVNSTSFTWTPAPAMPDNKFFFTLTDSTGTTVMGAEFMIATDPSSTTPIPASNSSTTTMDSTITNSSITGSSTNSSATSLDPEDKKAHQEELKRVKIGLGVGGSLVILGLIIMPLFIAFLYWQGSTHTHAPHDGPAHVVVGHVV</sequence>
<feature type="domain" description="Yeast cell wall synthesis Kre9/Knh1-like N-terminal" evidence="5">
    <location>
        <begin position="25"/>
        <end position="95"/>
    </location>
</feature>
<feature type="compositionally biased region" description="Low complexity" evidence="2">
    <location>
        <begin position="127"/>
        <end position="145"/>
    </location>
</feature>